<protein>
    <recommendedName>
        <fullName evidence="4">Vegetative cell wall protein gp1</fullName>
    </recommendedName>
</protein>
<accession>A0ABR0I951</accession>
<comment type="caution">
    <text evidence="2">The sequence shown here is derived from an EMBL/GenBank/DDBJ whole genome shotgun (WGS) entry which is preliminary data.</text>
</comment>
<sequence length="444" mass="50281">MSRRTSQEPETMASYSPYASARTAEFFYDDNKFPSPSPTPSPRGPGYYGPPPVQRPATRAHFRTPSTTGASFRHEFPSPRTPSFSPRYNSEGQYATANVNGGPFFDREREAGFASPRFEEQRRTAPINGHARRSSTSVPQRPQTARPTANPHKKPPPPPAARAATEADAKRHKIPPGYSLKNWDPTEEPIMLLGSVFDANSLGKWIYDWTVYHHGPSTPISDMAGELWLLLIQLAGKIKRAEESVPKIRALENKQMVEDFIEAGDRLTDKLRKLLKACEAPMLRVKTTQKKDPQLGKNAGVEFVETLFGRERELEKTERFMHSVRLWNLRFDTNCEYLSHTHTQTHTHTSHHITSHHITHGYHAMTTTQHQNKQNPKRIYRSQVVRLGLFPTLLVIRGLYKTRAGITPPSVVLSSFSGLSTAIPNTQCADEAGSDMIIYYYYYY</sequence>
<keyword evidence="3" id="KW-1185">Reference proteome</keyword>
<evidence type="ECO:0000313" key="3">
    <source>
        <dbReference type="Proteomes" id="UP001323617"/>
    </source>
</evidence>
<evidence type="ECO:0000256" key="1">
    <source>
        <dbReference type="SAM" id="MobiDB-lite"/>
    </source>
</evidence>
<name>A0ABR0I951_9PEZI</name>
<organism evidence="2 3">
    <name type="scientific">Podospora pseudoanserina</name>
    <dbReference type="NCBI Taxonomy" id="2609844"/>
    <lineage>
        <taxon>Eukaryota</taxon>
        <taxon>Fungi</taxon>
        <taxon>Dikarya</taxon>
        <taxon>Ascomycota</taxon>
        <taxon>Pezizomycotina</taxon>
        <taxon>Sordariomycetes</taxon>
        <taxon>Sordariomycetidae</taxon>
        <taxon>Sordariales</taxon>
        <taxon>Podosporaceae</taxon>
        <taxon>Podospora</taxon>
    </lineage>
</organism>
<reference evidence="2 3" key="1">
    <citation type="journal article" date="2023" name="bioRxiv">
        <title>High-quality genome assemblies of four members of thePodospora anserinaspecies complex.</title>
        <authorList>
            <person name="Ament-Velasquez S.L."/>
            <person name="Vogan A.A."/>
            <person name="Wallerman O."/>
            <person name="Hartmann F."/>
            <person name="Gautier V."/>
            <person name="Silar P."/>
            <person name="Giraud T."/>
            <person name="Johannesson H."/>
        </authorList>
    </citation>
    <scope>NUCLEOTIDE SEQUENCE [LARGE SCALE GENOMIC DNA]</scope>
    <source>
        <strain evidence="2 3">CBS 124.78</strain>
    </source>
</reference>
<dbReference type="EMBL" id="JAFFHC010000004">
    <property type="protein sequence ID" value="KAK4676910.1"/>
    <property type="molecule type" value="Genomic_DNA"/>
</dbReference>
<dbReference type="GeneID" id="87967487"/>
<gene>
    <name evidence="2" type="ORF">QC764_403390</name>
</gene>
<feature type="region of interest" description="Disordered" evidence="1">
    <location>
        <begin position="28"/>
        <end position="181"/>
    </location>
</feature>
<dbReference type="Proteomes" id="UP001323617">
    <property type="component" value="Unassembled WGS sequence"/>
</dbReference>
<feature type="compositionally biased region" description="Pro residues" evidence="1">
    <location>
        <begin position="35"/>
        <end position="54"/>
    </location>
</feature>
<evidence type="ECO:0008006" key="4">
    <source>
        <dbReference type="Google" id="ProtNLM"/>
    </source>
</evidence>
<evidence type="ECO:0000313" key="2">
    <source>
        <dbReference type="EMBL" id="KAK4676910.1"/>
    </source>
</evidence>
<dbReference type="RefSeq" id="XP_062800380.1">
    <property type="nucleotide sequence ID" value="XM_062946622.1"/>
</dbReference>
<feature type="compositionally biased region" description="Polar residues" evidence="1">
    <location>
        <begin position="88"/>
        <end position="99"/>
    </location>
</feature>
<feature type="compositionally biased region" description="Basic and acidic residues" evidence="1">
    <location>
        <begin position="105"/>
        <end position="123"/>
    </location>
</feature>
<proteinExistence type="predicted"/>
<feature type="compositionally biased region" description="Polar residues" evidence="1">
    <location>
        <begin position="134"/>
        <end position="145"/>
    </location>
</feature>